<keyword evidence="1 3" id="KW-0853">WD repeat</keyword>
<accession>A0AA91T0S3</accession>
<feature type="region of interest" description="Disordered" evidence="4">
    <location>
        <begin position="1"/>
        <end position="98"/>
    </location>
</feature>
<evidence type="ECO:0008006" key="7">
    <source>
        <dbReference type="Google" id="ProtNLM"/>
    </source>
</evidence>
<evidence type="ECO:0000256" key="1">
    <source>
        <dbReference type="ARBA" id="ARBA00022574"/>
    </source>
</evidence>
<dbReference type="PROSITE" id="PS50082">
    <property type="entry name" value="WD_REPEATS_2"/>
    <property type="match status" value="2"/>
</dbReference>
<dbReference type="InterPro" id="IPR001680">
    <property type="entry name" value="WD40_rpt"/>
</dbReference>
<comment type="caution">
    <text evidence="5">The sequence shown here is derived from an EMBL/GenBank/DDBJ whole genome shotgun (WGS) entry which is preliminary data.</text>
</comment>
<feature type="compositionally biased region" description="Acidic residues" evidence="4">
    <location>
        <begin position="71"/>
        <end position="82"/>
    </location>
</feature>
<feature type="repeat" description="WD" evidence="3">
    <location>
        <begin position="274"/>
        <end position="314"/>
    </location>
</feature>
<evidence type="ECO:0000256" key="3">
    <source>
        <dbReference type="PROSITE-ProRule" id="PRU00221"/>
    </source>
</evidence>
<name>A0AA91T0S3_CLALS</name>
<gene>
    <name evidence="5" type="ORF">A9F13_13g01892</name>
</gene>
<dbReference type="PANTHER" id="PTHR14221">
    <property type="entry name" value="WD REPEAT DOMAIN 44"/>
    <property type="match status" value="1"/>
</dbReference>
<dbReference type="Proteomes" id="UP000195602">
    <property type="component" value="Unassembled WGS sequence"/>
</dbReference>
<dbReference type="EMBL" id="LYUB02000013">
    <property type="protein sequence ID" value="OVF07473.1"/>
    <property type="molecule type" value="Genomic_DNA"/>
</dbReference>
<sequence length="819" mass="92312">MSQHSVSSKKSENDPSLAKRIVHKILNRKPSSPSSSHKRTNSSGSETQSRENQRLKTPGNIRAILDTDSFIGDDDSIYDSGEESEHHDVMSNGGDLVTDEKDLDVHKNDKVEFPMFKNGNEKSDEDMPWAGLTYGALVAPKYVRVTRRSKKSPRLLNNVFLAQEFRCTPNESKHSDPDSDDDKDMSFETNNGYDKPPKGMNEDEILVMEFSRDGKYLAVAGRDARITVFQVISSPLSRLQYKNHEAGQEERSRKKRSKIYGSAPVFHKVPVRVFEGHTSTVISLDWSKNNFLISGSMDSTAKLWNVERQDCLETFRHEDFVTAVKFHPNDDRFFVSGSLDNCVRLWSVLESSVTYTKNLGVDVLITALAFNAPGNYCMVGGFNGSLFVLETNGLHYVHRLEVKEKAHITPFSHKNDNKITGIKVFENDSAVDVPKNDLAKYNILITTNDSRIRLIDLRQKKLVTRFKGSSNPNSSIVASLSEDCRYVISGSEDHCCYVWENNNSIINNKLRSALKEIYIEGKSHMNEKHKRVAKLFHENKLWKKLNMQKFVEDVNGQMYVANENNSYSSFHAHHSRVNVALFAPENTKKLLEFSDDIIYDLAKRAPKLAKAGIYPPRHKNFSFPPSTGLNDGHIIVTCDSTGLIRVYRQDSAYYVRKSLVELRKNCTHIPVSNPTPESTGINSRLMKTRSLSPTYETAMSLDTGLSLKTKFSNKLKPTSQRVHTAPHLIGDLPRQLSSRTLDCSINGDDNKNLITSASSVSLRNLNKSAQKDRTPAFKFLLTPNANDNKSIASAERLEFEPSHVHVVNIAGDEHSQTSQ</sequence>
<evidence type="ECO:0000256" key="2">
    <source>
        <dbReference type="ARBA" id="ARBA00022737"/>
    </source>
</evidence>
<dbReference type="SUPFAM" id="SSF50978">
    <property type="entry name" value="WD40 repeat-like"/>
    <property type="match status" value="1"/>
</dbReference>
<dbReference type="InterPro" id="IPR015943">
    <property type="entry name" value="WD40/YVTN_repeat-like_dom_sf"/>
</dbReference>
<protein>
    <recommendedName>
        <fullName evidence="7">WD repeat-containing protein</fullName>
    </recommendedName>
</protein>
<organism evidence="5 6">
    <name type="scientific">Clavispora lusitaniae</name>
    <name type="common">Candida lusitaniae</name>
    <dbReference type="NCBI Taxonomy" id="36911"/>
    <lineage>
        <taxon>Eukaryota</taxon>
        <taxon>Fungi</taxon>
        <taxon>Dikarya</taxon>
        <taxon>Ascomycota</taxon>
        <taxon>Saccharomycotina</taxon>
        <taxon>Pichiomycetes</taxon>
        <taxon>Metschnikowiaceae</taxon>
        <taxon>Clavispora</taxon>
    </lineage>
</organism>
<dbReference type="InterPro" id="IPR036322">
    <property type="entry name" value="WD40_repeat_dom_sf"/>
</dbReference>
<dbReference type="KEGG" id="clus:A9F13_13g01892"/>
<dbReference type="Gene3D" id="2.130.10.10">
    <property type="entry name" value="YVTN repeat-like/Quinoprotein amine dehydrogenase"/>
    <property type="match status" value="1"/>
</dbReference>
<dbReference type="AlphaFoldDB" id="A0AA91T0S3"/>
<dbReference type="InterPro" id="IPR019775">
    <property type="entry name" value="WD40_repeat_CS"/>
</dbReference>
<dbReference type="PROSITE" id="PS00678">
    <property type="entry name" value="WD_REPEATS_1"/>
    <property type="match status" value="1"/>
</dbReference>
<proteinExistence type="predicted"/>
<feature type="repeat" description="WD" evidence="3">
    <location>
        <begin position="314"/>
        <end position="356"/>
    </location>
</feature>
<keyword evidence="2" id="KW-0677">Repeat</keyword>
<feature type="region of interest" description="Disordered" evidence="4">
    <location>
        <begin position="169"/>
        <end position="200"/>
    </location>
</feature>
<dbReference type="InterPro" id="IPR040324">
    <property type="entry name" value="WDR44/Dgr2"/>
</dbReference>
<evidence type="ECO:0000313" key="6">
    <source>
        <dbReference type="Proteomes" id="UP000195602"/>
    </source>
</evidence>
<dbReference type="Pfam" id="PF00400">
    <property type="entry name" value="WD40"/>
    <property type="match status" value="3"/>
</dbReference>
<reference evidence="5 6" key="1">
    <citation type="submission" date="2017-04" db="EMBL/GenBank/DDBJ databases">
        <title>Draft genome of the yeast Clavispora lusitaniae type strain CBS 6936.</title>
        <authorList>
            <person name="Durrens P."/>
            <person name="Klopp C."/>
            <person name="Biteau N."/>
            <person name="Fitton-Ouhabi V."/>
            <person name="Dementhon K."/>
            <person name="Accoceberry I."/>
            <person name="Sherman D.J."/>
            <person name="Noel T."/>
        </authorList>
    </citation>
    <scope>NUCLEOTIDE SEQUENCE [LARGE SCALE GENOMIC DNA]</scope>
    <source>
        <strain evidence="5 6">CBS 6936</strain>
    </source>
</reference>
<evidence type="ECO:0000256" key="4">
    <source>
        <dbReference type="SAM" id="MobiDB-lite"/>
    </source>
</evidence>
<dbReference type="PROSITE" id="PS50294">
    <property type="entry name" value="WD_REPEATS_REGION"/>
    <property type="match status" value="2"/>
</dbReference>
<evidence type="ECO:0000313" key="5">
    <source>
        <dbReference type="EMBL" id="OVF07473.1"/>
    </source>
</evidence>
<dbReference type="SMART" id="SM00320">
    <property type="entry name" value="WD40"/>
    <property type="match status" value="6"/>
</dbReference>
<dbReference type="PANTHER" id="PTHR14221:SF0">
    <property type="entry name" value="WD REPEAT-CONTAINING PROTEIN 44"/>
    <property type="match status" value="1"/>
</dbReference>